<dbReference type="GO" id="GO:0009251">
    <property type="term" value="P:glucan catabolic process"/>
    <property type="evidence" value="ECO:0007669"/>
    <property type="project" value="TreeGrafter"/>
</dbReference>
<organism evidence="6 7">
    <name type="scientific">Sphingomonas ginkgonis</name>
    <dbReference type="NCBI Taxonomy" id="2315330"/>
    <lineage>
        <taxon>Bacteria</taxon>
        <taxon>Pseudomonadati</taxon>
        <taxon>Pseudomonadota</taxon>
        <taxon>Alphaproteobacteria</taxon>
        <taxon>Sphingomonadales</taxon>
        <taxon>Sphingomonadaceae</taxon>
        <taxon>Sphingomonas</taxon>
    </lineage>
</organism>
<evidence type="ECO:0000256" key="1">
    <source>
        <dbReference type="ARBA" id="ARBA00022729"/>
    </source>
</evidence>
<evidence type="ECO:0000256" key="3">
    <source>
        <dbReference type="ARBA" id="ARBA00023295"/>
    </source>
</evidence>
<evidence type="ECO:0000256" key="2">
    <source>
        <dbReference type="ARBA" id="ARBA00022801"/>
    </source>
</evidence>
<dbReference type="GO" id="GO:0008422">
    <property type="term" value="F:beta-glucosidase activity"/>
    <property type="evidence" value="ECO:0007669"/>
    <property type="project" value="TreeGrafter"/>
</dbReference>
<name>A0A429VE49_9SPHN</name>
<dbReference type="PROSITE" id="PS00659">
    <property type="entry name" value="GLYCOSYL_HYDROL_F5"/>
    <property type="match status" value="1"/>
</dbReference>
<dbReference type="InterPro" id="IPR001547">
    <property type="entry name" value="Glyco_hydro_5"/>
</dbReference>
<evidence type="ECO:0000313" key="6">
    <source>
        <dbReference type="EMBL" id="RST32122.1"/>
    </source>
</evidence>
<dbReference type="InterPro" id="IPR050386">
    <property type="entry name" value="Glycosyl_hydrolase_5"/>
</dbReference>
<reference evidence="6 7" key="1">
    <citation type="submission" date="2018-12" db="EMBL/GenBank/DDBJ databases">
        <title>Sphingomonas sp. HMF7854 Genome sequencing and assembly.</title>
        <authorList>
            <person name="Cha I."/>
            <person name="Kang H."/>
            <person name="Kim H."/>
            <person name="Kang J."/>
            <person name="Joh K."/>
        </authorList>
    </citation>
    <scope>NUCLEOTIDE SEQUENCE [LARGE SCALE GENOMIC DNA]</scope>
    <source>
        <strain evidence="6 7">HMF7854</strain>
    </source>
</reference>
<proteinExistence type="inferred from homology"/>
<dbReference type="GO" id="GO:0005576">
    <property type="term" value="C:extracellular region"/>
    <property type="evidence" value="ECO:0007669"/>
    <property type="project" value="TreeGrafter"/>
</dbReference>
<sequence length="322" mass="36450">MTLLASVAATPAAAAAPDSGFHRGMNVLGYDPGWKDPAKARFQTRHFAEIRRAGFDFVRVNLFGFRALDARNRLDPKWLARVDWIVREGRRAGLGVILDEHDYDTCSDDPEACRSKLLAVWQQLGARYARADRKVAFELLNEPHGKIDAAAWNAFFPPVLAEVRKRNPDRWVVIGPSSWNSLAQLPNLVLPEDDRRLLVTFHYYEPFRFTHQGAGWVKEFTNVHGVTWGSAQDRAALAADFGKVEQWAAQYDRPILLGEFGAYDKSGTPVDQRAAYTAAAAREAERRGFAWSYWQFDSDFVAWDMNRNAWVEPIRRALIPAG</sequence>
<dbReference type="GO" id="GO:0009986">
    <property type="term" value="C:cell surface"/>
    <property type="evidence" value="ECO:0007669"/>
    <property type="project" value="TreeGrafter"/>
</dbReference>
<dbReference type="AlphaFoldDB" id="A0A429VE49"/>
<gene>
    <name evidence="6" type="ORF">HMF7854_04780</name>
</gene>
<dbReference type="Pfam" id="PF00150">
    <property type="entry name" value="Cellulase"/>
    <property type="match status" value="1"/>
</dbReference>
<dbReference type="PANTHER" id="PTHR31297:SF17">
    <property type="entry name" value="ENDOGLUCANASE"/>
    <property type="match status" value="1"/>
</dbReference>
<dbReference type="Gene3D" id="3.20.20.80">
    <property type="entry name" value="Glycosidases"/>
    <property type="match status" value="1"/>
</dbReference>
<dbReference type="EMBL" id="RWJF01000001">
    <property type="protein sequence ID" value="RST32122.1"/>
    <property type="molecule type" value="Genomic_DNA"/>
</dbReference>
<dbReference type="InterPro" id="IPR017853">
    <property type="entry name" value="GH"/>
</dbReference>
<dbReference type="SUPFAM" id="SSF51445">
    <property type="entry name" value="(Trans)glycosidases"/>
    <property type="match status" value="1"/>
</dbReference>
<evidence type="ECO:0000313" key="7">
    <source>
        <dbReference type="Proteomes" id="UP000274661"/>
    </source>
</evidence>
<comment type="similarity">
    <text evidence="4">Belongs to the glycosyl hydrolase 5 (cellulase A) family.</text>
</comment>
<dbReference type="OrthoDB" id="9800955at2"/>
<evidence type="ECO:0000259" key="5">
    <source>
        <dbReference type="Pfam" id="PF00150"/>
    </source>
</evidence>
<comment type="caution">
    <text evidence="6">The sequence shown here is derived from an EMBL/GenBank/DDBJ whole genome shotgun (WGS) entry which is preliminary data.</text>
</comment>
<keyword evidence="1" id="KW-0732">Signal</keyword>
<keyword evidence="2 4" id="KW-0378">Hydrolase</keyword>
<dbReference type="PANTHER" id="PTHR31297">
    <property type="entry name" value="GLUCAN ENDO-1,6-BETA-GLUCOSIDASE B"/>
    <property type="match status" value="1"/>
</dbReference>
<dbReference type="Proteomes" id="UP000274661">
    <property type="component" value="Unassembled WGS sequence"/>
</dbReference>
<dbReference type="InterPro" id="IPR018087">
    <property type="entry name" value="Glyco_hydro_5_CS"/>
</dbReference>
<feature type="domain" description="Glycoside hydrolase family 5" evidence="5">
    <location>
        <begin position="34"/>
        <end position="297"/>
    </location>
</feature>
<keyword evidence="3 4" id="KW-0326">Glycosidase</keyword>
<keyword evidence="7" id="KW-1185">Reference proteome</keyword>
<evidence type="ECO:0000256" key="4">
    <source>
        <dbReference type="RuleBase" id="RU361153"/>
    </source>
</evidence>
<protein>
    <submittedName>
        <fullName evidence="6">Glycoside hydrolase family 5 protein</fullName>
    </submittedName>
</protein>
<accession>A0A429VE49</accession>